<feature type="compositionally biased region" description="Basic and acidic residues" evidence="3">
    <location>
        <begin position="91"/>
        <end position="107"/>
    </location>
</feature>
<dbReference type="Proteomes" id="UP000572212">
    <property type="component" value="Unassembled WGS sequence"/>
</dbReference>
<gene>
    <name evidence="5" type="ORF">GGQ92_000673</name>
</gene>
<evidence type="ECO:0000313" key="6">
    <source>
        <dbReference type="Proteomes" id="UP000572212"/>
    </source>
</evidence>
<sequence>MRRKIIITTLALMFLITAVIYAEEATIIGDNLNVRSGPGTEYDVIHQVNTDETYTILEQSEEWIKIDLNDGEGWVHNDFIEVSESSTDEPSIDRATQEEATNEEKTNVSENTYSKQKDSEYPYSLTGKVIVLDPGHGGRDVGAIGVSTNVESDYTLKTANVLKRMLEEHGATVVLTRDTDRYVPLTSRSSLSNMQNADVFMSIHYNSTPEHPSARGIGTYYYNERDQLLASYVQEGLIGYTGFRDRGIHQESLQVLRINHRPGLLLELGFISNEEEEREVGTHAFLDAASRGIVQGLYRYFAH</sequence>
<dbReference type="GO" id="GO:0071555">
    <property type="term" value="P:cell wall organization"/>
    <property type="evidence" value="ECO:0007669"/>
    <property type="project" value="UniProtKB-KW"/>
</dbReference>
<dbReference type="PANTHER" id="PTHR30404:SF0">
    <property type="entry name" value="N-ACETYLMURAMOYL-L-ALANINE AMIDASE AMIC"/>
    <property type="match status" value="1"/>
</dbReference>
<protein>
    <submittedName>
        <fullName evidence="5">N-acetylmuramoyl-L-alanine amidase</fullName>
        <ecNumber evidence="5">3.5.1.28</ecNumber>
    </submittedName>
</protein>
<dbReference type="SMART" id="SM00287">
    <property type="entry name" value="SH3b"/>
    <property type="match status" value="1"/>
</dbReference>
<dbReference type="RefSeq" id="WP_184244548.1">
    <property type="nucleotide sequence ID" value="NZ_BAAACU010000022.1"/>
</dbReference>
<proteinExistence type="predicted"/>
<evidence type="ECO:0000256" key="1">
    <source>
        <dbReference type="ARBA" id="ARBA00022801"/>
    </source>
</evidence>
<dbReference type="Gene3D" id="2.30.30.40">
    <property type="entry name" value="SH3 Domains"/>
    <property type="match status" value="1"/>
</dbReference>
<dbReference type="EMBL" id="JACHON010000001">
    <property type="protein sequence ID" value="MBB6511906.1"/>
    <property type="molecule type" value="Genomic_DNA"/>
</dbReference>
<dbReference type="InterPro" id="IPR050695">
    <property type="entry name" value="N-acetylmuramoyl_amidase_3"/>
</dbReference>
<keyword evidence="1 5" id="KW-0378">Hydrolase</keyword>
<comment type="caution">
    <text evidence="5">The sequence shown here is derived from an EMBL/GenBank/DDBJ whole genome shotgun (WGS) entry which is preliminary data.</text>
</comment>
<dbReference type="SUPFAM" id="SSF53187">
    <property type="entry name" value="Zn-dependent exopeptidases"/>
    <property type="match status" value="1"/>
</dbReference>
<dbReference type="InterPro" id="IPR002508">
    <property type="entry name" value="MurNAc-LAA_cat"/>
</dbReference>
<organism evidence="5 6">
    <name type="scientific">Gracilibacillus halotolerans</name>
    <dbReference type="NCBI Taxonomy" id="74386"/>
    <lineage>
        <taxon>Bacteria</taxon>
        <taxon>Bacillati</taxon>
        <taxon>Bacillota</taxon>
        <taxon>Bacilli</taxon>
        <taxon>Bacillales</taxon>
        <taxon>Bacillaceae</taxon>
        <taxon>Gracilibacillus</taxon>
    </lineage>
</organism>
<dbReference type="GO" id="GO:0009253">
    <property type="term" value="P:peptidoglycan catabolic process"/>
    <property type="evidence" value="ECO:0007669"/>
    <property type="project" value="InterPro"/>
</dbReference>
<evidence type="ECO:0000256" key="2">
    <source>
        <dbReference type="ARBA" id="ARBA00023316"/>
    </source>
</evidence>
<dbReference type="Pfam" id="PF08239">
    <property type="entry name" value="SH3_3"/>
    <property type="match status" value="1"/>
</dbReference>
<dbReference type="PROSITE" id="PS51781">
    <property type="entry name" value="SH3B"/>
    <property type="match status" value="1"/>
</dbReference>
<dbReference type="GO" id="GO:0030288">
    <property type="term" value="C:outer membrane-bounded periplasmic space"/>
    <property type="evidence" value="ECO:0007669"/>
    <property type="project" value="TreeGrafter"/>
</dbReference>
<accession>A0A841RK96</accession>
<dbReference type="InterPro" id="IPR003646">
    <property type="entry name" value="SH3-like_bac-type"/>
</dbReference>
<dbReference type="AlphaFoldDB" id="A0A841RK96"/>
<feature type="domain" description="SH3b" evidence="4">
    <location>
        <begin position="22"/>
        <end position="84"/>
    </location>
</feature>
<evidence type="ECO:0000259" key="4">
    <source>
        <dbReference type="PROSITE" id="PS51781"/>
    </source>
</evidence>
<dbReference type="GO" id="GO:0008745">
    <property type="term" value="F:N-acetylmuramoyl-L-alanine amidase activity"/>
    <property type="evidence" value="ECO:0007669"/>
    <property type="project" value="UniProtKB-EC"/>
</dbReference>
<name>A0A841RK96_9BACI</name>
<feature type="region of interest" description="Disordered" evidence="3">
    <location>
        <begin position="84"/>
        <end position="119"/>
    </location>
</feature>
<keyword evidence="2" id="KW-0961">Cell wall biogenesis/degradation</keyword>
<dbReference type="Gene3D" id="3.40.630.40">
    <property type="entry name" value="Zn-dependent exopeptidases"/>
    <property type="match status" value="1"/>
</dbReference>
<evidence type="ECO:0000313" key="5">
    <source>
        <dbReference type="EMBL" id="MBB6511906.1"/>
    </source>
</evidence>
<dbReference type="CDD" id="cd02696">
    <property type="entry name" value="MurNAc-LAA"/>
    <property type="match status" value="1"/>
</dbReference>
<dbReference type="EC" id="3.5.1.28" evidence="5"/>
<keyword evidence="6" id="KW-1185">Reference proteome</keyword>
<evidence type="ECO:0000256" key="3">
    <source>
        <dbReference type="SAM" id="MobiDB-lite"/>
    </source>
</evidence>
<dbReference type="SMART" id="SM00646">
    <property type="entry name" value="Ami_3"/>
    <property type="match status" value="1"/>
</dbReference>
<dbReference type="PANTHER" id="PTHR30404">
    <property type="entry name" value="N-ACETYLMURAMOYL-L-ALANINE AMIDASE"/>
    <property type="match status" value="1"/>
</dbReference>
<dbReference type="Pfam" id="PF01520">
    <property type="entry name" value="Amidase_3"/>
    <property type="match status" value="1"/>
</dbReference>
<reference evidence="5 6" key="1">
    <citation type="submission" date="2020-08" db="EMBL/GenBank/DDBJ databases">
        <title>Genomic Encyclopedia of Type Strains, Phase IV (KMG-IV): sequencing the most valuable type-strain genomes for metagenomic binning, comparative biology and taxonomic classification.</title>
        <authorList>
            <person name="Goeker M."/>
        </authorList>
    </citation>
    <scope>NUCLEOTIDE SEQUENCE [LARGE SCALE GENOMIC DNA]</scope>
    <source>
        <strain evidence="5 6">DSM 11805</strain>
    </source>
</reference>